<dbReference type="OrthoDB" id="9775804at2"/>
<dbReference type="GO" id="GO:0016747">
    <property type="term" value="F:acyltransferase activity, transferring groups other than amino-acyl groups"/>
    <property type="evidence" value="ECO:0007669"/>
    <property type="project" value="InterPro"/>
</dbReference>
<keyword evidence="2" id="KW-0808">Transferase</keyword>
<dbReference type="SUPFAM" id="SSF55729">
    <property type="entry name" value="Acyl-CoA N-acyltransferases (Nat)"/>
    <property type="match status" value="1"/>
</dbReference>
<keyword evidence="3" id="KW-1185">Reference proteome</keyword>
<accession>A0A0R1PZN0</accession>
<dbReference type="InterPro" id="IPR000182">
    <property type="entry name" value="GNAT_dom"/>
</dbReference>
<dbReference type="EMBL" id="AZEG01000008">
    <property type="protein sequence ID" value="KRL37945.1"/>
    <property type="molecule type" value="Genomic_DNA"/>
</dbReference>
<dbReference type="Pfam" id="PF13673">
    <property type="entry name" value="Acetyltransf_10"/>
    <property type="match status" value="1"/>
</dbReference>
<proteinExistence type="predicted"/>
<gene>
    <name evidence="2" type="ORF">FD20_GL002483</name>
</gene>
<reference evidence="2 3" key="1">
    <citation type="journal article" date="2015" name="Genome Announc.">
        <title>Expanding the biotechnology potential of lactobacilli through comparative genomics of 213 strains and associated genera.</title>
        <authorList>
            <person name="Sun Z."/>
            <person name="Harris H.M."/>
            <person name="McCann A."/>
            <person name="Guo C."/>
            <person name="Argimon S."/>
            <person name="Zhang W."/>
            <person name="Yang X."/>
            <person name="Jeffery I.B."/>
            <person name="Cooney J.C."/>
            <person name="Kagawa T.F."/>
            <person name="Liu W."/>
            <person name="Song Y."/>
            <person name="Salvetti E."/>
            <person name="Wrobel A."/>
            <person name="Rasinkangas P."/>
            <person name="Parkhill J."/>
            <person name="Rea M.C."/>
            <person name="O'Sullivan O."/>
            <person name="Ritari J."/>
            <person name="Douillard F.P."/>
            <person name="Paul Ross R."/>
            <person name="Yang R."/>
            <person name="Briner A.E."/>
            <person name="Felis G.E."/>
            <person name="de Vos W.M."/>
            <person name="Barrangou R."/>
            <person name="Klaenhammer T.R."/>
            <person name="Caufield P.W."/>
            <person name="Cui Y."/>
            <person name="Zhang H."/>
            <person name="O'Toole P.W."/>
        </authorList>
    </citation>
    <scope>NUCLEOTIDE SEQUENCE [LARGE SCALE GENOMIC DNA]</scope>
    <source>
        <strain evidence="2 3">DSM 19971</strain>
    </source>
</reference>
<evidence type="ECO:0000313" key="2">
    <source>
        <dbReference type="EMBL" id="KRL37945.1"/>
    </source>
</evidence>
<dbReference type="Proteomes" id="UP000051155">
    <property type="component" value="Unassembled WGS sequence"/>
</dbReference>
<dbReference type="Gene3D" id="3.40.630.30">
    <property type="match status" value="1"/>
</dbReference>
<protein>
    <submittedName>
        <fullName evidence="2">GCN5-like N-acetyltransferase</fullName>
    </submittedName>
</protein>
<dbReference type="STRING" id="1423812.FD20_GL002483"/>
<evidence type="ECO:0000259" key="1">
    <source>
        <dbReference type="PROSITE" id="PS51186"/>
    </source>
</evidence>
<dbReference type="InterPro" id="IPR053144">
    <property type="entry name" value="Acetyltransferase_Butenolide"/>
</dbReference>
<organism evidence="2 3">
    <name type="scientific">Liquorilactobacillus uvarum DSM 19971</name>
    <dbReference type="NCBI Taxonomy" id="1423812"/>
    <lineage>
        <taxon>Bacteria</taxon>
        <taxon>Bacillati</taxon>
        <taxon>Bacillota</taxon>
        <taxon>Bacilli</taxon>
        <taxon>Lactobacillales</taxon>
        <taxon>Lactobacillaceae</taxon>
        <taxon>Liquorilactobacillus</taxon>
    </lineage>
</organism>
<dbReference type="AlphaFoldDB" id="A0A0R1PZN0"/>
<dbReference type="PROSITE" id="PS51186">
    <property type="entry name" value="GNAT"/>
    <property type="match status" value="1"/>
</dbReference>
<dbReference type="InterPro" id="IPR016181">
    <property type="entry name" value="Acyl_CoA_acyltransferase"/>
</dbReference>
<name>A0A0R1PZN0_9LACO</name>
<feature type="domain" description="N-acetyltransferase" evidence="1">
    <location>
        <begin position="5"/>
        <end position="132"/>
    </location>
</feature>
<dbReference type="PANTHER" id="PTHR43233:SF1">
    <property type="entry name" value="FAMILY N-ACETYLTRANSFERASE, PUTATIVE (AFU_ORTHOLOGUE AFUA_6G03350)-RELATED"/>
    <property type="match status" value="1"/>
</dbReference>
<comment type="caution">
    <text evidence="2">The sequence shown here is derived from an EMBL/GenBank/DDBJ whole genome shotgun (WGS) entry which is preliminary data.</text>
</comment>
<sequence>MISYTNKKEITAVDLAQIFKNSGIHRPVDDLPRLKLMLKNADILWTAWDNQKLVGIARAITDYSYACYLSDLAVDKTYQHHGIGRRLIESLHSQIGPDVSLLLLSAPSALEYYPKVNFERIDNAFLKRRTPF</sequence>
<dbReference type="PATRIC" id="fig|1423812.3.peg.2638"/>
<dbReference type="PANTHER" id="PTHR43233">
    <property type="entry name" value="FAMILY N-ACETYLTRANSFERASE, PUTATIVE (AFU_ORTHOLOGUE AFUA_6G03350)-RELATED"/>
    <property type="match status" value="1"/>
</dbReference>
<dbReference type="RefSeq" id="WP_057736626.1">
    <property type="nucleotide sequence ID" value="NZ_AZEG01000008.1"/>
</dbReference>
<evidence type="ECO:0000313" key="3">
    <source>
        <dbReference type="Proteomes" id="UP000051155"/>
    </source>
</evidence>
<dbReference type="CDD" id="cd04301">
    <property type="entry name" value="NAT_SF"/>
    <property type="match status" value="1"/>
</dbReference>